<gene>
    <name evidence="2" type="ORF">Ssi02_63860</name>
</gene>
<sequence length="86" mass="9693">MRVASDTQVPGEAHPWPERLPPGGAGDLFRRADPVAYVWGEPKRVVEVLADLAREHGRWRHPLRYLRPRPDVSPEAVPLGTAMEHI</sequence>
<dbReference type="RefSeq" id="WP_204031180.1">
    <property type="nucleotide sequence ID" value="NZ_BOOW01000042.1"/>
</dbReference>
<dbReference type="EMBL" id="BOOW01000042">
    <property type="protein sequence ID" value="GII96155.1"/>
    <property type="molecule type" value="Genomic_DNA"/>
</dbReference>
<dbReference type="Gene3D" id="2.40.50.140">
    <property type="entry name" value="Nucleic acid-binding proteins"/>
    <property type="match status" value="1"/>
</dbReference>
<reference evidence="2" key="1">
    <citation type="submission" date="2021-01" db="EMBL/GenBank/DDBJ databases">
        <title>Whole genome shotgun sequence of Sinosporangium siamense NBRC 109515.</title>
        <authorList>
            <person name="Komaki H."/>
            <person name="Tamura T."/>
        </authorList>
    </citation>
    <scope>NUCLEOTIDE SEQUENCE</scope>
    <source>
        <strain evidence="2">NBRC 109515</strain>
    </source>
</reference>
<evidence type="ECO:0000256" key="1">
    <source>
        <dbReference type="SAM" id="MobiDB-lite"/>
    </source>
</evidence>
<keyword evidence="3" id="KW-1185">Reference proteome</keyword>
<feature type="region of interest" description="Disordered" evidence="1">
    <location>
        <begin position="1"/>
        <end position="25"/>
    </location>
</feature>
<evidence type="ECO:0000313" key="2">
    <source>
        <dbReference type="EMBL" id="GII96155.1"/>
    </source>
</evidence>
<dbReference type="Proteomes" id="UP000606172">
    <property type="component" value="Unassembled WGS sequence"/>
</dbReference>
<accession>A0A919RNK9</accession>
<name>A0A919RNK9_9ACTN</name>
<dbReference type="InterPro" id="IPR012340">
    <property type="entry name" value="NA-bd_OB-fold"/>
</dbReference>
<protein>
    <submittedName>
        <fullName evidence="2">Uncharacterized protein</fullName>
    </submittedName>
</protein>
<evidence type="ECO:0000313" key="3">
    <source>
        <dbReference type="Proteomes" id="UP000606172"/>
    </source>
</evidence>
<proteinExistence type="predicted"/>
<organism evidence="2 3">
    <name type="scientific">Sinosporangium siamense</name>
    <dbReference type="NCBI Taxonomy" id="1367973"/>
    <lineage>
        <taxon>Bacteria</taxon>
        <taxon>Bacillati</taxon>
        <taxon>Actinomycetota</taxon>
        <taxon>Actinomycetes</taxon>
        <taxon>Streptosporangiales</taxon>
        <taxon>Streptosporangiaceae</taxon>
        <taxon>Sinosporangium</taxon>
    </lineage>
</organism>
<dbReference type="AlphaFoldDB" id="A0A919RNK9"/>
<comment type="caution">
    <text evidence="2">The sequence shown here is derived from an EMBL/GenBank/DDBJ whole genome shotgun (WGS) entry which is preliminary data.</text>
</comment>